<dbReference type="Pfam" id="PF07690">
    <property type="entry name" value="MFS_1"/>
    <property type="match status" value="1"/>
</dbReference>
<feature type="transmembrane region" description="Helical" evidence="5">
    <location>
        <begin position="345"/>
        <end position="368"/>
    </location>
</feature>
<dbReference type="InterPro" id="IPR036259">
    <property type="entry name" value="MFS_trans_sf"/>
</dbReference>
<dbReference type="SUPFAM" id="SSF103473">
    <property type="entry name" value="MFS general substrate transporter"/>
    <property type="match status" value="1"/>
</dbReference>
<name>A0A5E7Q048_PSEFL</name>
<feature type="transmembrane region" description="Helical" evidence="5">
    <location>
        <begin position="21"/>
        <end position="44"/>
    </location>
</feature>
<evidence type="ECO:0000259" key="6">
    <source>
        <dbReference type="PROSITE" id="PS50850"/>
    </source>
</evidence>
<feature type="transmembrane region" description="Helical" evidence="5">
    <location>
        <begin position="257"/>
        <end position="276"/>
    </location>
</feature>
<reference evidence="7 8" key="1">
    <citation type="submission" date="2019-09" db="EMBL/GenBank/DDBJ databases">
        <authorList>
            <person name="Chandra G."/>
            <person name="Truman W A."/>
        </authorList>
    </citation>
    <scope>NUCLEOTIDE SEQUENCE [LARGE SCALE GENOMIC DNA]</scope>
    <source>
        <strain evidence="7">PS854</strain>
    </source>
</reference>
<accession>A0A5E7Q048</accession>
<organism evidence="7 8">
    <name type="scientific">Pseudomonas fluorescens</name>
    <dbReference type="NCBI Taxonomy" id="294"/>
    <lineage>
        <taxon>Bacteria</taxon>
        <taxon>Pseudomonadati</taxon>
        <taxon>Pseudomonadota</taxon>
        <taxon>Gammaproteobacteria</taxon>
        <taxon>Pseudomonadales</taxon>
        <taxon>Pseudomonadaceae</taxon>
        <taxon>Pseudomonas</taxon>
    </lineage>
</organism>
<evidence type="ECO:0000256" key="2">
    <source>
        <dbReference type="ARBA" id="ARBA00022692"/>
    </source>
</evidence>
<feature type="transmembrane region" description="Helical" evidence="5">
    <location>
        <begin position="152"/>
        <end position="171"/>
    </location>
</feature>
<dbReference type="AlphaFoldDB" id="A0A5E7Q048"/>
<evidence type="ECO:0000256" key="3">
    <source>
        <dbReference type="ARBA" id="ARBA00022989"/>
    </source>
</evidence>
<feature type="domain" description="Major facilitator superfamily (MFS) profile" evidence="6">
    <location>
        <begin position="21"/>
        <end position="435"/>
    </location>
</feature>
<gene>
    <name evidence="7" type="primary">pcaK_4</name>
    <name evidence="7" type="ORF">PS854_05600</name>
</gene>
<dbReference type="InterPro" id="IPR020846">
    <property type="entry name" value="MFS_dom"/>
</dbReference>
<feature type="transmembrane region" description="Helical" evidence="5">
    <location>
        <begin position="87"/>
        <end position="106"/>
    </location>
</feature>
<evidence type="ECO:0000313" key="7">
    <source>
        <dbReference type="EMBL" id="VVP55039.1"/>
    </source>
</evidence>
<dbReference type="PANTHER" id="PTHR23508:SF10">
    <property type="entry name" value="CARBOXYLIC ACID TRANSPORTER PROTEIN HOMOLOG"/>
    <property type="match status" value="1"/>
</dbReference>
<feature type="transmembrane region" description="Helical" evidence="5">
    <location>
        <begin position="296"/>
        <end position="314"/>
    </location>
</feature>
<keyword evidence="3 5" id="KW-1133">Transmembrane helix</keyword>
<dbReference type="GO" id="GO:0005886">
    <property type="term" value="C:plasma membrane"/>
    <property type="evidence" value="ECO:0007669"/>
    <property type="project" value="TreeGrafter"/>
</dbReference>
<evidence type="ECO:0000256" key="4">
    <source>
        <dbReference type="ARBA" id="ARBA00023136"/>
    </source>
</evidence>
<feature type="transmembrane region" description="Helical" evidence="5">
    <location>
        <begin position="112"/>
        <end position="132"/>
    </location>
</feature>
<dbReference type="Gene3D" id="1.20.1250.20">
    <property type="entry name" value="MFS general substrate transporter like domains"/>
    <property type="match status" value="1"/>
</dbReference>
<proteinExistence type="predicted"/>
<dbReference type="PROSITE" id="PS50850">
    <property type="entry name" value="MFS"/>
    <property type="match status" value="1"/>
</dbReference>
<feature type="transmembrane region" description="Helical" evidence="5">
    <location>
        <begin position="412"/>
        <end position="430"/>
    </location>
</feature>
<dbReference type="EMBL" id="CABVIF010000019">
    <property type="protein sequence ID" value="VVP55039.1"/>
    <property type="molecule type" value="Genomic_DNA"/>
</dbReference>
<evidence type="ECO:0000256" key="1">
    <source>
        <dbReference type="ARBA" id="ARBA00004141"/>
    </source>
</evidence>
<sequence length="444" mass="47523">MSQSIGQQLDEKPMVSFQWGVIALCFLINMLDGFDVLVMAFTAASISADWGLSGTHLGYLLSAGLVGMAIGSLFIAPWADRFGRRPLILLCVGIAGLGMLASSRATSPEMLAVLRLITGLGIGGILASSYVIAGEYANKKWRSLAISLQSTAYALGATIGGLIAAQIIPSLGWRSVFFYGGVATLLTLPILAFWLPESLAFLLSRQPRRALDRINAVLQRVAITSLERLPEALRESRKPLRATFAELFSPALLRSTLLVWTAFFLVMFGFYFVMSWTPRLLVSAGLSNTQGITGGVLLNVGGILGTSLIGLLAARFRLSRVLMAYLLVNAVLLAVFVQFTANLNLAFALVLLIGIFVNGCVAGLYALTPSIYNATQRVTGLGWGIGIGRAGAILSPLVAGRLIDAQWQPADLYLLFALSFVLAALAVWLLKPQRLLQLNTVGNA</sequence>
<evidence type="ECO:0000256" key="5">
    <source>
        <dbReference type="SAM" id="Phobius"/>
    </source>
</evidence>
<dbReference type="Proteomes" id="UP000327111">
    <property type="component" value="Unassembled WGS sequence"/>
</dbReference>
<comment type="subcellular location">
    <subcellularLocation>
        <location evidence="1">Membrane</location>
        <topology evidence="1">Multi-pass membrane protein</topology>
    </subcellularLocation>
</comment>
<feature type="transmembrane region" description="Helical" evidence="5">
    <location>
        <begin position="56"/>
        <end position="75"/>
    </location>
</feature>
<keyword evidence="2 5" id="KW-0812">Transmembrane</keyword>
<dbReference type="InterPro" id="IPR011701">
    <property type="entry name" value="MFS"/>
</dbReference>
<feature type="transmembrane region" description="Helical" evidence="5">
    <location>
        <begin position="321"/>
        <end position="339"/>
    </location>
</feature>
<keyword evidence="4 5" id="KW-0472">Membrane</keyword>
<dbReference type="CDD" id="cd17365">
    <property type="entry name" value="MFS_PcaK_like"/>
    <property type="match status" value="1"/>
</dbReference>
<dbReference type="PANTHER" id="PTHR23508">
    <property type="entry name" value="CARBOXYLIC ACID TRANSPORTER PROTEIN HOMOLOG"/>
    <property type="match status" value="1"/>
</dbReference>
<dbReference type="PROSITE" id="PS00217">
    <property type="entry name" value="SUGAR_TRANSPORT_2"/>
    <property type="match status" value="1"/>
</dbReference>
<dbReference type="GO" id="GO:0046943">
    <property type="term" value="F:carboxylic acid transmembrane transporter activity"/>
    <property type="evidence" value="ECO:0007669"/>
    <property type="project" value="TreeGrafter"/>
</dbReference>
<dbReference type="InterPro" id="IPR005829">
    <property type="entry name" value="Sugar_transporter_CS"/>
</dbReference>
<dbReference type="RefSeq" id="WP_150736296.1">
    <property type="nucleotide sequence ID" value="NZ_CABVIF010000019.1"/>
</dbReference>
<feature type="transmembrane region" description="Helical" evidence="5">
    <location>
        <begin position="177"/>
        <end position="203"/>
    </location>
</feature>
<feature type="transmembrane region" description="Helical" evidence="5">
    <location>
        <begin position="380"/>
        <end position="400"/>
    </location>
</feature>
<protein>
    <submittedName>
        <fullName evidence="7">4-hydroxybenzoate transporter PcaK</fullName>
    </submittedName>
</protein>
<evidence type="ECO:0000313" key="8">
    <source>
        <dbReference type="Proteomes" id="UP000327111"/>
    </source>
</evidence>